<evidence type="ECO:0000313" key="2">
    <source>
        <dbReference type="Proteomes" id="UP000054485"/>
    </source>
</evidence>
<proteinExistence type="predicted"/>
<reference evidence="2" key="2">
    <citation type="submission" date="2015-01" db="EMBL/GenBank/DDBJ databases">
        <title>Evolutionary Origins and Diversification of the Mycorrhizal Mutualists.</title>
        <authorList>
            <consortium name="DOE Joint Genome Institute"/>
            <consortium name="Mycorrhizal Genomics Consortium"/>
            <person name="Kohler A."/>
            <person name="Kuo A."/>
            <person name="Nagy L.G."/>
            <person name="Floudas D."/>
            <person name="Copeland A."/>
            <person name="Barry K.W."/>
            <person name="Cichocki N."/>
            <person name="Veneault-Fourrey C."/>
            <person name="LaButti K."/>
            <person name="Lindquist E.A."/>
            <person name="Lipzen A."/>
            <person name="Lundell T."/>
            <person name="Morin E."/>
            <person name="Murat C."/>
            <person name="Riley R."/>
            <person name="Ohm R."/>
            <person name="Sun H."/>
            <person name="Tunlid A."/>
            <person name="Henrissat B."/>
            <person name="Grigoriev I.V."/>
            <person name="Hibbett D.S."/>
            <person name="Martin F."/>
        </authorList>
    </citation>
    <scope>NUCLEOTIDE SEQUENCE [LARGE SCALE GENOMIC DNA]</scope>
    <source>
        <strain evidence="2">UH-Slu-Lm8-n1</strain>
    </source>
</reference>
<organism evidence="1 2">
    <name type="scientific">Suillus luteus UH-Slu-Lm8-n1</name>
    <dbReference type="NCBI Taxonomy" id="930992"/>
    <lineage>
        <taxon>Eukaryota</taxon>
        <taxon>Fungi</taxon>
        <taxon>Dikarya</taxon>
        <taxon>Basidiomycota</taxon>
        <taxon>Agaricomycotina</taxon>
        <taxon>Agaricomycetes</taxon>
        <taxon>Agaricomycetidae</taxon>
        <taxon>Boletales</taxon>
        <taxon>Suillineae</taxon>
        <taxon>Suillaceae</taxon>
        <taxon>Suillus</taxon>
    </lineage>
</organism>
<gene>
    <name evidence="1" type="ORF">CY34DRAFT_68943</name>
</gene>
<keyword evidence="2" id="KW-1185">Reference proteome</keyword>
<evidence type="ECO:0000313" key="1">
    <source>
        <dbReference type="EMBL" id="KIK48014.1"/>
    </source>
</evidence>
<dbReference type="AlphaFoldDB" id="A0A0D0BE06"/>
<dbReference type="InParanoid" id="A0A0D0BE06"/>
<dbReference type="OrthoDB" id="2637384at2759"/>
<feature type="non-terminal residue" evidence="1">
    <location>
        <position position="107"/>
    </location>
</feature>
<reference evidence="1 2" key="1">
    <citation type="submission" date="2014-04" db="EMBL/GenBank/DDBJ databases">
        <authorList>
            <consortium name="DOE Joint Genome Institute"/>
            <person name="Kuo A."/>
            <person name="Ruytinx J."/>
            <person name="Rineau F."/>
            <person name="Colpaert J."/>
            <person name="Kohler A."/>
            <person name="Nagy L.G."/>
            <person name="Floudas D."/>
            <person name="Copeland A."/>
            <person name="Barry K.W."/>
            <person name="Cichocki N."/>
            <person name="Veneault-Fourrey C."/>
            <person name="LaButti K."/>
            <person name="Lindquist E.A."/>
            <person name="Lipzen A."/>
            <person name="Lundell T."/>
            <person name="Morin E."/>
            <person name="Murat C."/>
            <person name="Sun H."/>
            <person name="Tunlid A."/>
            <person name="Henrissat B."/>
            <person name="Grigoriev I.V."/>
            <person name="Hibbett D.S."/>
            <person name="Martin F."/>
            <person name="Nordberg H.P."/>
            <person name="Cantor M.N."/>
            <person name="Hua S.X."/>
        </authorList>
    </citation>
    <scope>NUCLEOTIDE SEQUENCE [LARGE SCALE GENOMIC DNA]</scope>
    <source>
        <strain evidence="1 2">UH-Slu-Lm8-n1</strain>
    </source>
</reference>
<dbReference type="Proteomes" id="UP000054485">
    <property type="component" value="Unassembled WGS sequence"/>
</dbReference>
<dbReference type="STRING" id="930992.A0A0D0BE06"/>
<accession>A0A0D0BE06</accession>
<name>A0A0D0BE06_9AGAM</name>
<dbReference type="EMBL" id="KN835141">
    <property type="protein sequence ID" value="KIK48014.1"/>
    <property type="molecule type" value="Genomic_DNA"/>
</dbReference>
<protein>
    <submittedName>
        <fullName evidence="1">Uncharacterized protein</fullName>
    </submittedName>
</protein>
<dbReference type="HOGENOM" id="CLU_2216291_0_0_1"/>
<sequence>VVRKTLRLRAPVTWTMSIAAKDDQISVAKPFLDQSEEPGNLSRLENIITILIQANNKDIWGEDVYSFRHTGLTVERWQNPPEQVKDILGLCSDVETSLNGSHGYVGF</sequence>
<feature type="non-terminal residue" evidence="1">
    <location>
        <position position="1"/>
    </location>
</feature>